<dbReference type="Proteomes" id="UP000054279">
    <property type="component" value="Unassembled WGS sequence"/>
</dbReference>
<evidence type="ECO:0008006" key="3">
    <source>
        <dbReference type="Google" id="ProtNLM"/>
    </source>
</evidence>
<organism evidence="1 2">
    <name type="scientific">Sphaerobolus stellatus (strain SS14)</name>
    <dbReference type="NCBI Taxonomy" id="990650"/>
    <lineage>
        <taxon>Eukaryota</taxon>
        <taxon>Fungi</taxon>
        <taxon>Dikarya</taxon>
        <taxon>Basidiomycota</taxon>
        <taxon>Agaricomycotina</taxon>
        <taxon>Agaricomycetes</taxon>
        <taxon>Phallomycetidae</taxon>
        <taxon>Geastrales</taxon>
        <taxon>Sphaerobolaceae</taxon>
        <taxon>Sphaerobolus</taxon>
    </lineage>
</organism>
<sequence>MEELYDYLNDLVSLSQVCRYLKPIAYDILYYEVVLLREPKSGNDLVELFRRTITEHPELGLLVRLVRIEGPTERYSKPLGFDMSLFPKLESLTLDDVIIEAGNIPSPKQCPFFCEMSLNNCRFRDTPSEPTKAVENDAKRLLTEYSIMERSPHLTFSGEEHPPLPMFSNVLSSLTSIHLQFSPIAWPEYLIPILTTIVNVENLTLLPAQGFQEMIPDPVFLKGLPKDSLPSLCQYMGIADYVPYFNRPSLEILRS</sequence>
<gene>
    <name evidence="1" type="ORF">M422DRAFT_31947</name>
</gene>
<dbReference type="AlphaFoldDB" id="A0A0C9VRT7"/>
<name>A0A0C9VRT7_SPHS4</name>
<keyword evidence="2" id="KW-1185">Reference proteome</keyword>
<proteinExistence type="predicted"/>
<accession>A0A0C9VRT7</accession>
<dbReference type="EMBL" id="KN837139">
    <property type="protein sequence ID" value="KIJ41065.1"/>
    <property type="molecule type" value="Genomic_DNA"/>
</dbReference>
<evidence type="ECO:0000313" key="1">
    <source>
        <dbReference type="EMBL" id="KIJ41065.1"/>
    </source>
</evidence>
<dbReference type="HOGENOM" id="CLU_1090603_0_0_1"/>
<protein>
    <recommendedName>
        <fullName evidence="3">F-box domain-containing protein</fullName>
    </recommendedName>
</protein>
<evidence type="ECO:0000313" key="2">
    <source>
        <dbReference type="Proteomes" id="UP000054279"/>
    </source>
</evidence>
<reference evidence="1 2" key="1">
    <citation type="submission" date="2014-06" db="EMBL/GenBank/DDBJ databases">
        <title>Evolutionary Origins and Diversification of the Mycorrhizal Mutualists.</title>
        <authorList>
            <consortium name="DOE Joint Genome Institute"/>
            <consortium name="Mycorrhizal Genomics Consortium"/>
            <person name="Kohler A."/>
            <person name="Kuo A."/>
            <person name="Nagy L.G."/>
            <person name="Floudas D."/>
            <person name="Copeland A."/>
            <person name="Barry K.W."/>
            <person name="Cichocki N."/>
            <person name="Veneault-Fourrey C."/>
            <person name="LaButti K."/>
            <person name="Lindquist E.A."/>
            <person name="Lipzen A."/>
            <person name="Lundell T."/>
            <person name="Morin E."/>
            <person name="Murat C."/>
            <person name="Riley R."/>
            <person name="Ohm R."/>
            <person name="Sun H."/>
            <person name="Tunlid A."/>
            <person name="Henrissat B."/>
            <person name="Grigoriev I.V."/>
            <person name="Hibbett D.S."/>
            <person name="Martin F."/>
        </authorList>
    </citation>
    <scope>NUCLEOTIDE SEQUENCE [LARGE SCALE GENOMIC DNA]</scope>
    <source>
        <strain evidence="1 2">SS14</strain>
    </source>
</reference>